<accession>A0AAD4AE71</accession>
<name>A0AAD4AE71_9GAMM</name>
<comment type="caution">
    <text evidence="7">The sequence shown here is derived from an EMBL/GenBank/DDBJ whole genome shotgun (WGS) entry which is preliminary data.</text>
</comment>
<dbReference type="GO" id="GO:0003700">
    <property type="term" value="F:DNA-binding transcription factor activity"/>
    <property type="evidence" value="ECO:0007669"/>
    <property type="project" value="InterPro"/>
</dbReference>
<dbReference type="RefSeq" id="WP_010362021.1">
    <property type="nucleotide sequence ID" value="NZ_AHBZ03000027.1"/>
</dbReference>
<keyword evidence="4" id="KW-0238">DNA-binding</keyword>
<dbReference type="Pfam" id="PF00392">
    <property type="entry name" value="GntR"/>
    <property type="match status" value="1"/>
</dbReference>
<dbReference type="Proteomes" id="UP000016487">
    <property type="component" value="Unassembled WGS sequence"/>
</dbReference>
<dbReference type="PANTHER" id="PTHR46577">
    <property type="entry name" value="HTH-TYPE TRANSCRIPTIONAL REGULATORY PROTEIN GABR"/>
    <property type="match status" value="1"/>
</dbReference>
<dbReference type="Gene3D" id="3.40.640.10">
    <property type="entry name" value="Type I PLP-dependent aspartate aminotransferase-like (Major domain)"/>
    <property type="match status" value="1"/>
</dbReference>
<dbReference type="EMBL" id="AHBZ03000027">
    <property type="protein sequence ID" value="KAF7764257.1"/>
    <property type="molecule type" value="Genomic_DNA"/>
</dbReference>
<dbReference type="PANTHER" id="PTHR46577:SF1">
    <property type="entry name" value="HTH-TYPE TRANSCRIPTIONAL REGULATORY PROTEIN GABR"/>
    <property type="match status" value="1"/>
</dbReference>
<evidence type="ECO:0000256" key="5">
    <source>
        <dbReference type="ARBA" id="ARBA00023163"/>
    </source>
</evidence>
<dbReference type="CDD" id="cd00609">
    <property type="entry name" value="AAT_like"/>
    <property type="match status" value="1"/>
</dbReference>
<dbReference type="GO" id="GO:0003677">
    <property type="term" value="F:DNA binding"/>
    <property type="evidence" value="ECO:0007669"/>
    <property type="project" value="UniProtKB-KW"/>
</dbReference>
<evidence type="ECO:0000313" key="8">
    <source>
        <dbReference type="Proteomes" id="UP000016487"/>
    </source>
</evidence>
<feature type="domain" description="HTH gntR-type" evidence="6">
    <location>
        <begin position="9"/>
        <end position="66"/>
    </location>
</feature>
<dbReference type="InterPro" id="IPR000524">
    <property type="entry name" value="Tscrpt_reg_HTH_GntR"/>
</dbReference>
<evidence type="ECO:0000256" key="2">
    <source>
        <dbReference type="ARBA" id="ARBA00022898"/>
    </source>
</evidence>
<evidence type="ECO:0000259" key="6">
    <source>
        <dbReference type="SMART" id="SM00345"/>
    </source>
</evidence>
<dbReference type="InterPro" id="IPR015424">
    <property type="entry name" value="PyrdxlP-dep_Trfase"/>
</dbReference>
<dbReference type="InterPro" id="IPR036390">
    <property type="entry name" value="WH_DNA-bd_sf"/>
</dbReference>
<dbReference type="SUPFAM" id="SSF53383">
    <property type="entry name" value="PLP-dependent transferases"/>
    <property type="match status" value="1"/>
</dbReference>
<comment type="similarity">
    <text evidence="1">In the C-terminal section; belongs to the class-I pyridoxal-phosphate-dependent aminotransferase family.</text>
</comment>
<dbReference type="Gene3D" id="3.90.1150.10">
    <property type="entry name" value="Aspartate Aminotransferase, domain 1"/>
    <property type="match status" value="1"/>
</dbReference>
<dbReference type="AlphaFoldDB" id="A0AAD4AE71"/>
<dbReference type="SMART" id="SM00345">
    <property type="entry name" value="HTH_GNTR"/>
    <property type="match status" value="1"/>
</dbReference>
<dbReference type="InterPro" id="IPR015422">
    <property type="entry name" value="PyrdxlP-dep_Trfase_small"/>
</dbReference>
<evidence type="ECO:0000256" key="4">
    <source>
        <dbReference type="ARBA" id="ARBA00023125"/>
    </source>
</evidence>
<evidence type="ECO:0000313" key="7">
    <source>
        <dbReference type="EMBL" id="KAF7764257.1"/>
    </source>
</evidence>
<organism evidence="7 8">
    <name type="scientific">Pseudoalteromonas citrea</name>
    <dbReference type="NCBI Taxonomy" id="43655"/>
    <lineage>
        <taxon>Bacteria</taxon>
        <taxon>Pseudomonadati</taxon>
        <taxon>Pseudomonadota</taxon>
        <taxon>Gammaproteobacteria</taxon>
        <taxon>Alteromonadales</taxon>
        <taxon>Pseudoalteromonadaceae</taxon>
        <taxon>Pseudoalteromonas</taxon>
    </lineage>
</organism>
<dbReference type="InterPro" id="IPR015421">
    <property type="entry name" value="PyrdxlP-dep_Trfase_major"/>
</dbReference>
<gene>
    <name evidence="7" type="ORF">PCIT_b0206</name>
</gene>
<keyword evidence="5" id="KW-0804">Transcription</keyword>
<reference evidence="7" key="1">
    <citation type="journal article" date="2012" name="J. Bacteriol.">
        <title>Genome sequences of type strains of seven species of the marine bacterium Pseudoalteromonas.</title>
        <authorList>
            <person name="Xie B.B."/>
            <person name="Shu Y.L."/>
            <person name="Qin Q.L."/>
            <person name="Rong J.C."/>
            <person name="Zhang X.Y."/>
            <person name="Chen X.L."/>
            <person name="Shi M."/>
            <person name="He H.L."/>
            <person name="Zhou B.C."/>
            <person name="Zhang Y.Z."/>
        </authorList>
    </citation>
    <scope>NUCLEOTIDE SEQUENCE</scope>
    <source>
        <strain evidence="7">DSM 8771</strain>
    </source>
</reference>
<evidence type="ECO:0000256" key="1">
    <source>
        <dbReference type="ARBA" id="ARBA00005384"/>
    </source>
</evidence>
<evidence type="ECO:0000256" key="3">
    <source>
        <dbReference type="ARBA" id="ARBA00023015"/>
    </source>
</evidence>
<dbReference type="InterPro" id="IPR036388">
    <property type="entry name" value="WH-like_DNA-bd_sf"/>
</dbReference>
<dbReference type="Gene3D" id="1.10.10.10">
    <property type="entry name" value="Winged helix-like DNA-binding domain superfamily/Winged helix DNA-binding domain"/>
    <property type="match status" value="1"/>
</dbReference>
<dbReference type="InterPro" id="IPR051446">
    <property type="entry name" value="HTH_trans_reg/aminotransferase"/>
</dbReference>
<protein>
    <recommendedName>
        <fullName evidence="6">HTH gntR-type domain-containing protein</fullName>
    </recommendedName>
</protein>
<proteinExistence type="inferred from homology"/>
<keyword evidence="3" id="KW-0805">Transcription regulation</keyword>
<reference evidence="7" key="2">
    <citation type="submission" date="2015-03" db="EMBL/GenBank/DDBJ databases">
        <title>Genome sequence of Pseudoalteromonas citrea.</title>
        <authorList>
            <person name="Xie B.-B."/>
            <person name="Rong J.-C."/>
            <person name="Qin Q.-L."/>
            <person name="Zhang Y.-Z."/>
        </authorList>
    </citation>
    <scope>NUCLEOTIDE SEQUENCE</scope>
    <source>
        <strain evidence="7">DSM 8771</strain>
    </source>
</reference>
<dbReference type="CDD" id="cd07377">
    <property type="entry name" value="WHTH_GntR"/>
    <property type="match status" value="1"/>
</dbReference>
<dbReference type="SUPFAM" id="SSF46785">
    <property type="entry name" value="Winged helix' DNA-binding domain"/>
    <property type="match status" value="1"/>
</dbReference>
<keyword evidence="2" id="KW-0663">Pyridoxal phosphate</keyword>
<sequence length="497" mass="55961">MSEYKYKSLQDTLERNIKAGVFSHKLPSIRAMAKSQNVSMSTVQKAYEGLELLGLIQARPKQGYFICEHRELDYGSDYQRIVVDELDEQQVLLTLNDENLVPLSATAPSSVLNNHVLLSKLHNKSFDRSMYQFRVKDEVQGEAQLRQTISQFLWRQDHVIGPENIHIVSGHREGLVSALTASGALGNTVAVESPTSFYFQSVIKRVCKSIIEIPMQTRFINELQLLDQAHKAYGFSTYLVNPSFNDPTGRVLSYSDKCALLAWAEQNAVTIIEYDRSELYFGTNKPLSLAQLASGFPKLPLISIQDFFDTVSTRICLGFVICFNTGLLFSQAKHTLTEEPNLHMQNVVNELICSGGYEKLLCQLRNKLKENYHYTLKIFEANLPNYITFLPVQGGPCCWFFTGEKSSSDIWESLINEGVAIAPGAMFGSNDKFEHYCRITFALPWNTDLALAIRKVCIALESSYLGCPSIRFSVVSLSITWCFIAPTMCKTKAPVKI</sequence>